<reference evidence="7 8" key="1">
    <citation type="submission" date="2015-07" db="EMBL/GenBank/DDBJ databases">
        <title>Genome sequencing of Kibdelosporangium phytohabitans.</title>
        <authorList>
            <person name="Qin S."/>
            <person name="Xing K."/>
        </authorList>
    </citation>
    <scope>NUCLEOTIDE SEQUENCE [LARGE SCALE GENOMIC DNA]</scope>
    <source>
        <strain evidence="7 8">KLBMP1111</strain>
    </source>
</reference>
<dbReference type="CDD" id="cd15831">
    <property type="entry name" value="BTAD"/>
    <property type="match status" value="1"/>
</dbReference>
<dbReference type="SMART" id="SM00862">
    <property type="entry name" value="Trans_reg_C"/>
    <property type="match status" value="1"/>
</dbReference>
<dbReference type="Gene3D" id="3.40.50.300">
    <property type="entry name" value="P-loop containing nucleotide triphosphate hydrolases"/>
    <property type="match status" value="1"/>
</dbReference>
<dbReference type="Gene3D" id="1.25.40.10">
    <property type="entry name" value="Tetratricopeptide repeat domain"/>
    <property type="match status" value="1"/>
</dbReference>
<dbReference type="InterPro" id="IPR011990">
    <property type="entry name" value="TPR-like_helical_dom_sf"/>
</dbReference>
<name>A0A0N9HTD6_9PSEU</name>
<dbReference type="PANTHER" id="PTHR35807:SF1">
    <property type="entry name" value="TRANSCRIPTIONAL REGULATOR REDD"/>
    <property type="match status" value="1"/>
</dbReference>
<protein>
    <recommendedName>
        <fullName evidence="6">OmpR/PhoB-type domain-containing protein</fullName>
    </recommendedName>
</protein>
<evidence type="ECO:0000256" key="2">
    <source>
        <dbReference type="ARBA" id="ARBA00023015"/>
    </source>
</evidence>
<dbReference type="Pfam" id="PF03704">
    <property type="entry name" value="BTAD"/>
    <property type="match status" value="1"/>
</dbReference>
<dbReference type="Gene3D" id="1.10.10.10">
    <property type="entry name" value="Winged helix-like DNA-binding domain superfamily/Winged helix DNA-binding domain"/>
    <property type="match status" value="1"/>
</dbReference>
<keyword evidence="3 5" id="KW-0238">DNA-binding</keyword>
<organism evidence="7 8">
    <name type="scientific">Kibdelosporangium phytohabitans</name>
    <dbReference type="NCBI Taxonomy" id="860235"/>
    <lineage>
        <taxon>Bacteria</taxon>
        <taxon>Bacillati</taxon>
        <taxon>Actinomycetota</taxon>
        <taxon>Actinomycetes</taxon>
        <taxon>Pseudonocardiales</taxon>
        <taxon>Pseudonocardiaceae</taxon>
        <taxon>Kibdelosporangium</taxon>
    </lineage>
</organism>
<dbReference type="GO" id="GO:0006355">
    <property type="term" value="P:regulation of DNA-templated transcription"/>
    <property type="evidence" value="ECO:0007669"/>
    <property type="project" value="InterPro"/>
</dbReference>
<dbReference type="SUPFAM" id="SSF46894">
    <property type="entry name" value="C-terminal effector domain of the bipartite response regulators"/>
    <property type="match status" value="1"/>
</dbReference>
<dbReference type="STRING" id="860235.AOZ06_16215"/>
<dbReference type="InterPro" id="IPR001867">
    <property type="entry name" value="OmpR/PhoB-type_DNA-bd"/>
</dbReference>
<dbReference type="SUPFAM" id="SSF52540">
    <property type="entry name" value="P-loop containing nucleoside triphosphate hydrolases"/>
    <property type="match status" value="1"/>
</dbReference>
<keyword evidence="8" id="KW-1185">Reference proteome</keyword>
<dbReference type="PANTHER" id="PTHR35807">
    <property type="entry name" value="TRANSCRIPTIONAL REGULATOR REDD-RELATED"/>
    <property type="match status" value="1"/>
</dbReference>
<dbReference type="Proteomes" id="UP000063699">
    <property type="component" value="Chromosome"/>
</dbReference>
<dbReference type="GO" id="GO:0003677">
    <property type="term" value="F:DNA binding"/>
    <property type="evidence" value="ECO:0007669"/>
    <property type="project" value="UniProtKB-UniRule"/>
</dbReference>
<comment type="similarity">
    <text evidence="1">Belongs to the AfsR/DnrI/RedD regulatory family.</text>
</comment>
<sequence>MVALGPVGVLIGDVHANLGGPKPRALLAALMLEPRRVLAVDRLVDLIWDDQPPRSAAALVHTYVSTLRRGLGAVGAASVLVTQVPGYLLDVDPADVDHVAFAQYVAAARLADREHEYVTAAEQYRQAIGLWRGSAFGGVEARFARARAAVLEDERLAAEEGLARCEIAMGFFSAAVSRLTGLVTAHPLREGTRGLLMRGLYLSGRRGDALGTYREGRAVLIDRIGMEPGTELRELHTQILDGTVGAPIQQTPRRVPVAPKMLPRDTADFTGRHLQVEAVTGMSRSGLATPIAVVSGAGGTGKSTLAVHCAHLLASVYPDGQLYADLSEGSKTKGSTVVLGRFLRALGVNGADLPDDTEELAELYRGTVAGRRMVVVLDNVRGEGQVRKLLPGSSNCLVIITSRSRLAGITGAVLVELDTLPPPAATEMLTRFAGAERVATEPAVADDIARLCGGLPLAIRIAAAKLRLRPHLPLQALARRLSDHRRRLDELTVGDLAIRSSLELGYNELADVPRHAFHLLTLLDLPDFASWVAAPLLDTTLDDADEAVEQLVELRLLDVAGTDGAGRVRYRFHDLVRLYGSEKALRHETADVLAASFRRVFAALIAMVETAAVRMPGSTLAIPPTTVPLAELDPRLAKEVIADPAGWLTAETPAIVRMVERAHELGVDEASTTLITSLLSTPSALRNGCNGWQRALDIALTAARSAGNQCAEVTILTGLGQLCFERDEFDRATPSRTGGRGPSLSG</sequence>
<feature type="domain" description="OmpR/PhoB-type" evidence="6">
    <location>
        <begin position="1"/>
        <end position="91"/>
    </location>
</feature>
<dbReference type="PRINTS" id="PR00364">
    <property type="entry name" value="DISEASERSIST"/>
</dbReference>
<evidence type="ECO:0000313" key="8">
    <source>
        <dbReference type="Proteomes" id="UP000063699"/>
    </source>
</evidence>
<dbReference type="SMART" id="SM01043">
    <property type="entry name" value="BTAD"/>
    <property type="match status" value="1"/>
</dbReference>
<proteinExistence type="inferred from homology"/>
<gene>
    <name evidence="7" type="ORF">AOZ06_16215</name>
</gene>
<dbReference type="Pfam" id="PF00486">
    <property type="entry name" value="Trans_reg_C"/>
    <property type="match status" value="1"/>
</dbReference>
<dbReference type="InterPro" id="IPR016032">
    <property type="entry name" value="Sig_transdc_resp-reg_C-effctor"/>
</dbReference>
<dbReference type="InterPro" id="IPR051677">
    <property type="entry name" value="AfsR-DnrI-RedD_regulator"/>
</dbReference>
<evidence type="ECO:0000313" key="7">
    <source>
        <dbReference type="EMBL" id="ALG08250.1"/>
    </source>
</evidence>
<keyword evidence="4" id="KW-0804">Transcription</keyword>
<evidence type="ECO:0000256" key="4">
    <source>
        <dbReference type="ARBA" id="ARBA00023163"/>
    </source>
</evidence>
<evidence type="ECO:0000256" key="1">
    <source>
        <dbReference type="ARBA" id="ARBA00005820"/>
    </source>
</evidence>
<evidence type="ECO:0000256" key="5">
    <source>
        <dbReference type="PROSITE-ProRule" id="PRU01091"/>
    </source>
</evidence>
<dbReference type="EMBL" id="CP012752">
    <property type="protein sequence ID" value="ALG08250.1"/>
    <property type="molecule type" value="Genomic_DNA"/>
</dbReference>
<dbReference type="InterPro" id="IPR002182">
    <property type="entry name" value="NB-ARC"/>
</dbReference>
<accession>A0A0N9HTD6</accession>
<dbReference type="KEGG" id="kphy:AOZ06_16215"/>
<dbReference type="AlphaFoldDB" id="A0A0N9HTD6"/>
<dbReference type="GO" id="GO:0043531">
    <property type="term" value="F:ADP binding"/>
    <property type="evidence" value="ECO:0007669"/>
    <property type="project" value="InterPro"/>
</dbReference>
<keyword evidence="2" id="KW-0805">Transcription regulation</keyword>
<evidence type="ECO:0000259" key="6">
    <source>
        <dbReference type="PROSITE" id="PS51755"/>
    </source>
</evidence>
<evidence type="ECO:0000256" key="3">
    <source>
        <dbReference type="ARBA" id="ARBA00023125"/>
    </source>
</evidence>
<feature type="DNA-binding region" description="OmpR/PhoB-type" evidence="5">
    <location>
        <begin position="1"/>
        <end position="91"/>
    </location>
</feature>
<dbReference type="InterPro" id="IPR027417">
    <property type="entry name" value="P-loop_NTPase"/>
</dbReference>
<dbReference type="InterPro" id="IPR036388">
    <property type="entry name" value="WH-like_DNA-bd_sf"/>
</dbReference>
<dbReference type="GO" id="GO:0000160">
    <property type="term" value="P:phosphorelay signal transduction system"/>
    <property type="evidence" value="ECO:0007669"/>
    <property type="project" value="InterPro"/>
</dbReference>
<dbReference type="SUPFAM" id="SSF48452">
    <property type="entry name" value="TPR-like"/>
    <property type="match status" value="1"/>
</dbReference>
<dbReference type="Pfam" id="PF00931">
    <property type="entry name" value="NB-ARC"/>
    <property type="match status" value="1"/>
</dbReference>
<dbReference type="PROSITE" id="PS51755">
    <property type="entry name" value="OMPR_PHOB"/>
    <property type="match status" value="1"/>
</dbReference>
<dbReference type="InterPro" id="IPR005158">
    <property type="entry name" value="BTAD"/>
</dbReference>